<dbReference type="EMBL" id="GBXM01081802">
    <property type="protein sequence ID" value="JAH26775.1"/>
    <property type="molecule type" value="Transcribed_RNA"/>
</dbReference>
<proteinExistence type="predicted"/>
<name>A0A0E9RE91_ANGAN</name>
<organism evidence="1">
    <name type="scientific">Anguilla anguilla</name>
    <name type="common">European freshwater eel</name>
    <name type="synonym">Muraena anguilla</name>
    <dbReference type="NCBI Taxonomy" id="7936"/>
    <lineage>
        <taxon>Eukaryota</taxon>
        <taxon>Metazoa</taxon>
        <taxon>Chordata</taxon>
        <taxon>Craniata</taxon>
        <taxon>Vertebrata</taxon>
        <taxon>Euteleostomi</taxon>
        <taxon>Actinopterygii</taxon>
        <taxon>Neopterygii</taxon>
        <taxon>Teleostei</taxon>
        <taxon>Anguilliformes</taxon>
        <taxon>Anguillidae</taxon>
        <taxon>Anguilla</taxon>
    </lineage>
</organism>
<reference evidence="1" key="1">
    <citation type="submission" date="2014-11" db="EMBL/GenBank/DDBJ databases">
        <authorList>
            <person name="Amaro Gonzalez C."/>
        </authorList>
    </citation>
    <scope>NUCLEOTIDE SEQUENCE</scope>
</reference>
<sequence length="23" mass="2986">MFLCYKYSIYAYQRQIFWMCAKK</sequence>
<evidence type="ECO:0000313" key="1">
    <source>
        <dbReference type="EMBL" id="JAH26775.1"/>
    </source>
</evidence>
<protein>
    <submittedName>
        <fullName evidence="1">Uncharacterized protein</fullName>
    </submittedName>
</protein>
<reference evidence="1" key="2">
    <citation type="journal article" date="2015" name="Fish Shellfish Immunol.">
        <title>Early steps in the European eel (Anguilla anguilla)-Vibrio vulnificus interaction in the gills: Role of the RtxA13 toxin.</title>
        <authorList>
            <person name="Callol A."/>
            <person name="Pajuelo D."/>
            <person name="Ebbesson L."/>
            <person name="Teles M."/>
            <person name="MacKenzie S."/>
            <person name="Amaro C."/>
        </authorList>
    </citation>
    <scope>NUCLEOTIDE SEQUENCE</scope>
</reference>
<accession>A0A0E9RE91</accession>
<dbReference type="AlphaFoldDB" id="A0A0E9RE91"/>